<accession>F3FFC7</accession>
<proteinExistence type="predicted"/>
<dbReference type="AlphaFoldDB" id="F3FFC7"/>
<sequence>MTTAMREHPARVTIFSLMESVRGMVLLADQGLGKGASGEAASCINKRLRCTRDHPAGVEARYWTD</sequence>
<protein>
    <submittedName>
        <fullName evidence="1">Uncharacterized protein</fullName>
    </submittedName>
</protein>
<gene>
    <name evidence="1" type="ORF">PSYJA_08028</name>
</gene>
<dbReference type="HOGENOM" id="CLU_2846572_0_0_6"/>
<evidence type="ECO:0000313" key="1">
    <source>
        <dbReference type="EMBL" id="EGH28913.1"/>
    </source>
</evidence>
<dbReference type="EMBL" id="AEAH01000355">
    <property type="protein sequence ID" value="EGH28913.1"/>
    <property type="molecule type" value="Genomic_DNA"/>
</dbReference>
<reference evidence="1 2" key="1">
    <citation type="journal article" date="2011" name="PLoS Pathog.">
        <title>Dynamic evolution of pathogenicity revealed by sequencing and comparative genomics of 19 Pseudomonas syringae isolates.</title>
        <authorList>
            <person name="Baltrus D.A."/>
            <person name="Nishimura M.T."/>
            <person name="Romanchuk A."/>
            <person name="Chang J.H."/>
            <person name="Mukhtar M.S."/>
            <person name="Cherkis K."/>
            <person name="Roach J."/>
            <person name="Grant S.R."/>
            <person name="Jones C.D."/>
            <person name="Dangl J.L."/>
        </authorList>
    </citation>
    <scope>NUCLEOTIDE SEQUENCE [LARGE SCALE GENOMIC DNA]</scope>
    <source>
        <strain evidence="2">M301072PT</strain>
    </source>
</reference>
<evidence type="ECO:0000313" key="2">
    <source>
        <dbReference type="Proteomes" id="UP000004471"/>
    </source>
</evidence>
<dbReference type="Proteomes" id="UP000004471">
    <property type="component" value="Unassembled WGS sequence"/>
</dbReference>
<organism evidence="1 2">
    <name type="scientific">Pseudomonas syringae pv. japonica str. M301072</name>
    <dbReference type="NCBI Taxonomy" id="629262"/>
    <lineage>
        <taxon>Bacteria</taxon>
        <taxon>Pseudomonadati</taxon>
        <taxon>Pseudomonadota</taxon>
        <taxon>Gammaproteobacteria</taxon>
        <taxon>Pseudomonadales</taxon>
        <taxon>Pseudomonadaceae</taxon>
        <taxon>Pseudomonas</taxon>
        <taxon>Pseudomonas syringae</taxon>
    </lineage>
</organism>
<name>F3FFC7_PSESX</name>
<comment type="caution">
    <text evidence="1">The sequence shown here is derived from an EMBL/GenBank/DDBJ whole genome shotgun (WGS) entry which is preliminary data.</text>
</comment>